<dbReference type="SMR" id="A0A1S4CSB8"/>
<dbReference type="Pfam" id="PF14226">
    <property type="entry name" value="DIOX_N"/>
    <property type="match status" value="1"/>
</dbReference>
<dbReference type="GO" id="GO:0046872">
    <property type="term" value="F:metal ion binding"/>
    <property type="evidence" value="ECO:0007669"/>
    <property type="project" value="UniProtKB-KW"/>
</dbReference>
<keyword evidence="2" id="KW-0847">Vitamin C</keyword>
<dbReference type="GO" id="GO:0002238">
    <property type="term" value="P:response to molecule of fungal origin"/>
    <property type="evidence" value="ECO:0007669"/>
    <property type="project" value="UniProtKB-ARBA"/>
</dbReference>
<dbReference type="OMA" id="YESFTWA"/>
<accession>A0A1S4CSB8</accession>
<dbReference type="InterPro" id="IPR027443">
    <property type="entry name" value="IPNS-like_sf"/>
</dbReference>
<comment type="similarity">
    <text evidence="4">Belongs to the iron/ascorbate-dependent oxidoreductase family.</text>
</comment>
<sequence length="360" mass="41289">MSPGIEEESVDTLSMNGNNKMQVKNFIWSEEEWPTLKHDDFGGVNDDIPVISLNNGIWENQEFYENICQVMVKASEKWGFFKLVNHGVPNEIVENYTTRLHELFDFPMEQKLKGGKTSNLPLGYYASNPEYGQNLPWAEVLQLLQSPEMVVEFAKKVYGDQYHTFSNAMIEYMKEMDKLGMIIFEMLAHGLGLENDFFSKNFEEKEATYFRISRYPPCPLPEKIVGIGIHSDPQTLTILHQDQVGGLQVLKNDKQWVGVRPLANSFVINIGDTLEAWTNGRLKSVIHRAVVNKEKQRLSIAYFMSPTSSATIECPPQLINPFSNPRKYESFTWAELRHLLLTTRRVRGKAVALNKFLISN</sequence>
<dbReference type="Gene3D" id="2.60.120.330">
    <property type="entry name" value="B-lactam Antibiotic, Isopenicillin N Synthase, Chain"/>
    <property type="match status" value="1"/>
</dbReference>
<dbReference type="InterPro" id="IPR026992">
    <property type="entry name" value="DIOX_N"/>
</dbReference>
<dbReference type="GO" id="GO:0009416">
    <property type="term" value="P:response to light stimulus"/>
    <property type="evidence" value="ECO:0000318"/>
    <property type="project" value="GO_Central"/>
</dbReference>
<dbReference type="InterPro" id="IPR005123">
    <property type="entry name" value="Oxoglu/Fe-dep_dioxygenase_dom"/>
</dbReference>
<dbReference type="InterPro" id="IPR044861">
    <property type="entry name" value="IPNS-like_FE2OG_OXY"/>
</dbReference>
<reference evidence="6" key="1">
    <citation type="submission" date="2025-08" db="UniProtKB">
        <authorList>
            <consortium name="RefSeq"/>
        </authorList>
    </citation>
    <scope>IDENTIFICATION</scope>
</reference>
<dbReference type="GO" id="GO:0009826">
    <property type="term" value="P:unidimensional cell growth"/>
    <property type="evidence" value="ECO:0000318"/>
    <property type="project" value="GO_Central"/>
</dbReference>
<name>A0A1S4CSB8_TOBAC</name>
<dbReference type="PANTHER" id="PTHR47990">
    <property type="entry name" value="2-OXOGLUTARATE (2OG) AND FE(II)-DEPENDENT OXYGENASE SUPERFAMILY PROTEIN-RELATED"/>
    <property type="match status" value="1"/>
</dbReference>
<feature type="domain" description="Fe2OG dioxygenase" evidence="5">
    <location>
        <begin position="206"/>
        <end position="306"/>
    </location>
</feature>
<dbReference type="GO" id="GO:0031418">
    <property type="term" value="F:L-ascorbic acid binding"/>
    <property type="evidence" value="ECO:0007669"/>
    <property type="project" value="UniProtKB-KW"/>
</dbReference>
<dbReference type="RefSeq" id="XP_016503971.1">
    <property type="nucleotide sequence ID" value="XM_016648485.1"/>
</dbReference>
<dbReference type="GO" id="GO:0009805">
    <property type="term" value="P:coumarin biosynthetic process"/>
    <property type="evidence" value="ECO:0007669"/>
    <property type="project" value="UniProtKB-ARBA"/>
</dbReference>
<dbReference type="OrthoDB" id="288590at2759"/>
<gene>
    <name evidence="6" type="primary">LOC107821990</name>
</gene>
<keyword evidence="1 4" id="KW-0479">Metal-binding</keyword>
<dbReference type="GO" id="GO:0009908">
    <property type="term" value="P:flower development"/>
    <property type="evidence" value="ECO:0000318"/>
    <property type="project" value="GO_Central"/>
</dbReference>
<dbReference type="GO" id="GO:0045544">
    <property type="term" value="F:gibberellin 20-oxidase activity"/>
    <property type="evidence" value="ECO:0000318"/>
    <property type="project" value="GO_Central"/>
</dbReference>
<evidence type="ECO:0000256" key="2">
    <source>
        <dbReference type="ARBA" id="ARBA00022896"/>
    </source>
</evidence>
<dbReference type="InterPro" id="IPR050231">
    <property type="entry name" value="Iron_ascorbate_oxido_reductase"/>
</dbReference>
<dbReference type="SUPFAM" id="SSF51197">
    <property type="entry name" value="Clavaminate synthase-like"/>
    <property type="match status" value="1"/>
</dbReference>
<dbReference type="STRING" id="4097.A0A1S4CSB8"/>
<organism evidence="6">
    <name type="scientific">Nicotiana tabacum</name>
    <name type="common">Common tobacco</name>
    <dbReference type="NCBI Taxonomy" id="4097"/>
    <lineage>
        <taxon>Eukaryota</taxon>
        <taxon>Viridiplantae</taxon>
        <taxon>Streptophyta</taxon>
        <taxon>Embryophyta</taxon>
        <taxon>Tracheophyta</taxon>
        <taxon>Spermatophyta</taxon>
        <taxon>Magnoliopsida</taxon>
        <taxon>eudicotyledons</taxon>
        <taxon>Gunneridae</taxon>
        <taxon>Pentapetalae</taxon>
        <taxon>asterids</taxon>
        <taxon>lamiids</taxon>
        <taxon>Solanales</taxon>
        <taxon>Solanaceae</taxon>
        <taxon>Nicotianoideae</taxon>
        <taxon>Nicotianeae</taxon>
        <taxon>Nicotiana</taxon>
    </lineage>
</organism>
<dbReference type="Pfam" id="PF03171">
    <property type="entry name" value="2OG-FeII_Oxy"/>
    <property type="match status" value="1"/>
</dbReference>
<keyword evidence="4" id="KW-0560">Oxidoreductase</keyword>
<dbReference type="PaxDb" id="4097-A0A1S4CSB8"/>
<evidence type="ECO:0000256" key="3">
    <source>
        <dbReference type="ARBA" id="ARBA00023004"/>
    </source>
</evidence>
<proteinExistence type="inferred from homology"/>
<dbReference type="PROSITE" id="PS51471">
    <property type="entry name" value="FE2OG_OXY"/>
    <property type="match status" value="1"/>
</dbReference>
<keyword evidence="3 4" id="KW-0408">Iron</keyword>
<evidence type="ECO:0000256" key="1">
    <source>
        <dbReference type="ARBA" id="ARBA00022723"/>
    </source>
</evidence>
<evidence type="ECO:0000259" key="5">
    <source>
        <dbReference type="PROSITE" id="PS51471"/>
    </source>
</evidence>
<dbReference type="GO" id="GO:0009686">
    <property type="term" value="P:gibberellin biosynthetic process"/>
    <property type="evidence" value="ECO:0000318"/>
    <property type="project" value="GO_Central"/>
</dbReference>
<evidence type="ECO:0000313" key="6">
    <source>
        <dbReference type="RefSeq" id="XP_016503971.1"/>
    </source>
</evidence>
<evidence type="ECO:0000256" key="4">
    <source>
        <dbReference type="RuleBase" id="RU003682"/>
    </source>
</evidence>
<dbReference type="AlphaFoldDB" id="A0A1S4CSB8"/>
<protein>
    <submittedName>
        <fullName evidence="6">Gibberellin 20 oxidase 3-like</fullName>
    </submittedName>
</protein>
<dbReference type="KEGG" id="nta:107821990"/>